<dbReference type="PROSITE" id="PS00626">
    <property type="entry name" value="RCC1_2"/>
    <property type="match status" value="1"/>
</dbReference>
<dbReference type="InterPro" id="IPR051709">
    <property type="entry name" value="Ub-ligase/GTPase-reg"/>
</dbReference>
<keyword evidence="5" id="KW-1185">Reference proteome</keyword>
<dbReference type="PROSITE" id="PS50012">
    <property type="entry name" value="RCC1_3"/>
    <property type="match status" value="1"/>
</dbReference>
<organism evidence="4 5">
    <name type="scientific">Tritrichomonas foetus</name>
    <dbReference type="NCBI Taxonomy" id="1144522"/>
    <lineage>
        <taxon>Eukaryota</taxon>
        <taxon>Metamonada</taxon>
        <taxon>Parabasalia</taxon>
        <taxon>Tritrichomonadida</taxon>
        <taxon>Tritrichomonadidae</taxon>
        <taxon>Tritrichomonas</taxon>
    </lineage>
</organism>
<proteinExistence type="predicted"/>
<evidence type="ECO:0000313" key="5">
    <source>
        <dbReference type="Proteomes" id="UP000179807"/>
    </source>
</evidence>
<dbReference type="InterPro" id="IPR000408">
    <property type="entry name" value="Reg_chr_condens"/>
</dbReference>
<dbReference type="PANTHER" id="PTHR45622">
    <property type="entry name" value="UBIQUITIN-PROTEIN LIGASE E3A-RELATED"/>
    <property type="match status" value="1"/>
</dbReference>
<dbReference type="RefSeq" id="XP_068357895.1">
    <property type="nucleotide sequence ID" value="XM_068492948.1"/>
</dbReference>
<dbReference type="SUPFAM" id="SSF50985">
    <property type="entry name" value="RCC1/BLIP-II"/>
    <property type="match status" value="1"/>
</dbReference>
<dbReference type="AlphaFoldDB" id="A0A1J4K015"/>
<feature type="region of interest" description="Disordered" evidence="3">
    <location>
        <begin position="179"/>
        <end position="200"/>
    </location>
</feature>
<evidence type="ECO:0000313" key="4">
    <source>
        <dbReference type="EMBL" id="OHT04759.1"/>
    </source>
</evidence>
<evidence type="ECO:0000256" key="3">
    <source>
        <dbReference type="SAM" id="MobiDB-lite"/>
    </source>
</evidence>
<evidence type="ECO:0000256" key="2">
    <source>
        <dbReference type="PROSITE-ProRule" id="PRU00235"/>
    </source>
</evidence>
<gene>
    <name evidence="4" type="ORF">TRFO_06201</name>
</gene>
<dbReference type="OrthoDB" id="8068875at2759"/>
<dbReference type="VEuPathDB" id="TrichDB:TRFO_06201"/>
<feature type="compositionally biased region" description="Acidic residues" evidence="3">
    <location>
        <begin position="179"/>
        <end position="192"/>
    </location>
</feature>
<dbReference type="Gene3D" id="2.130.10.30">
    <property type="entry name" value="Regulator of chromosome condensation 1/beta-lactamase-inhibitor protein II"/>
    <property type="match status" value="2"/>
</dbReference>
<keyword evidence="1" id="KW-0677">Repeat</keyword>
<dbReference type="GeneID" id="94827652"/>
<reference evidence="4" key="1">
    <citation type="submission" date="2016-10" db="EMBL/GenBank/DDBJ databases">
        <authorList>
            <person name="Benchimol M."/>
            <person name="Almeida L.G."/>
            <person name="Vasconcelos A.T."/>
            <person name="Perreira-Neves A."/>
            <person name="Rosa I.A."/>
            <person name="Tasca T."/>
            <person name="Bogo M.R."/>
            <person name="de Souza W."/>
        </authorList>
    </citation>
    <scope>NUCLEOTIDE SEQUENCE [LARGE SCALE GENOMIC DNA]</scope>
    <source>
        <strain evidence="4">K</strain>
    </source>
</reference>
<dbReference type="Proteomes" id="UP000179807">
    <property type="component" value="Unassembled WGS sequence"/>
</dbReference>
<name>A0A1J4K015_9EUKA</name>
<protein>
    <submittedName>
        <fullName evidence="4">Uncharacterized protein</fullName>
    </submittedName>
</protein>
<comment type="caution">
    <text evidence="4">The sequence shown here is derived from an EMBL/GenBank/DDBJ whole genome shotgun (WGS) entry which is preliminary data.</text>
</comment>
<accession>A0A1J4K015</accession>
<dbReference type="EMBL" id="MLAK01000782">
    <property type="protein sequence ID" value="OHT04759.1"/>
    <property type="molecule type" value="Genomic_DNA"/>
</dbReference>
<sequence>MNKLNSGVYAAGDNSFGQLWNSKFKLSPRFIKCETFPINYSAITSFSAWNQSIAIVEQGSKIHFKQGDNNMEIYKVGLIRQIFCLEDSAIAFLSDNSLIEIPSMKRLNAHKCKAVSCSPNIICYIDSNNNAYVILGNRFSKPVEVAKDVDVIGCTLDTVFIVQKDKLFKIEFNENEIEIENENESSESENDENTNKKRDDENGKLKIIPKMIQIKTNATIAAIYCSEDDALFIDTEGGLHHYAFTATIQVFGLPQVISCAVGPQHFAALSVDGRLFCWGFNPSGQLGIGNDRPTNEPTFVLDGVAAVTCGTHHTLALRTFQPPEVPPLIDSSKLKRIPSAIPQSKGRITRAELLT</sequence>
<evidence type="ECO:0000256" key="1">
    <source>
        <dbReference type="ARBA" id="ARBA00022737"/>
    </source>
</evidence>
<feature type="repeat" description="RCC1" evidence="2">
    <location>
        <begin position="273"/>
        <end position="320"/>
    </location>
</feature>
<dbReference type="PANTHER" id="PTHR45622:SF58">
    <property type="entry name" value="REGULATOR OF CHROMOSOME CONDENSATION DOMAIN-CONTAINING PROTEIN"/>
    <property type="match status" value="1"/>
</dbReference>
<dbReference type="InterPro" id="IPR009091">
    <property type="entry name" value="RCC1/BLIP-II"/>
</dbReference>
<dbReference type="Pfam" id="PF00415">
    <property type="entry name" value="RCC1"/>
    <property type="match status" value="1"/>
</dbReference>